<proteinExistence type="predicted"/>
<name>A0AAV8RXN0_ENSVE</name>
<dbReference type="AlphaFoldDB" id="A0AAV8RXN0"/>
<gene>
    <name evidence="1" type="ORF">OPV22_002329</name>
</gene>
<organism evidence="1 2">
    <name type="scientific">Ensete ventricosum</name>
    <name type="common">Abyssinian banana</name>
    <name type="synonym">Musa ensete</name>
    <dbReference type="NCBI Taxonomy" id="4639"/>
    <lineage>
        <taxon>Eukaryota</taxon>
        <taxon>Viridiplantae</taxon>
        <taxon>Streptophyta</taxon>
        <taxon>Embryophyta</taxon>
        <taxon>Tracheophyta</taxon>
        <taxon>Spermatophyta</taxon>
        <taxon>Magnoliopsida</taxon>
        <taxon>Liliopsida</taxon>
        <taxon>Zingiberales</taxon>
        <taxon>Musaceae</taxon>
        <taxon>Ensete</taxon>
    </lineage>
</organism>
<dbReference type="EMBL" id="JAQQAF010000001">
    <property type="protein sequence ID" value="KAJ8511895.1"/>
    <property type="molecule type" value="Genomic_DNA"/>
</dbReference>
<keyword evidence="2" id="KW-1185">Reference proteome</keyword>
<reference evidence="1 2" key="1">
    <citation type="submission" date="2022-12" db="EMBL/GenBank/DDBJ databases">
        <title>Chromosome-scale assembly of the Ensete ventricosum genome.</title>
        <authorList>
            <person name="Dussert Y."/>
            <person name="Stocks J."/>
            <person name="Wendawek A."/>
            <person name="Woldeyes F."/>
            <person name="Nichols R.A."/>
            <person name="Borrell J.S."/>
        </authorList>
    </citation>
    <scope>NUCLEOTIDE SEQUENCE [LARGE SCALE GENOMIC DNA]</scope>
    <source>
        <strain evidence="2">cv. Maze</strain>
        <tissue evidence="1">Seeds</tissue>
    </source>
</reference>
<dbReference type="Proteomes" id="UP001222027">
    <property type="component" value="Unassembled WGS sequence"/>
</dbReference>
<evidence type="ECO:0000313" key="1">
    <source>
        <dbReference type="EMBL" id="KAJ8511895.1"/>
    </source>
</evidence>
<comment type="caution">
    <text evidence="1">The sequence shown here is derived from an EMBL/GenBank/DDBJ whole genome shotgun (WGS) entry which is preliminary data.</text>
</comment>
<protein>
    <submittedName>
        <fullName evidence="1">Uncharacterized protein</fullName>
    </submittedName>
</protein>
<evidence type="ECO:0000313" key="2">
    <source>
        <dbReference type="Proteomes" id="UP001222027"/>
    </source>
</evidence>
<sequence>MVGQHRRCCGQPRAAAAANDPLLELALEVAEVGMEEVELVMRPDMDLGMYGSRYGNGPGGGSAGGYDKPLVMGVGNGSCYDEGAGAGNARGYGKSGVGDGVGEKIL</sequence>
<accession>A0AAV8RXN0</accession>